<dbReference type="GO" id="GO:0016020">
    <property type="term" value="C:membrane"/>
    <property type="evidence" value="ECO:0007669"/>
    <property type="project" value="TreeGrafter"/>
</dbReference>
<keyword evidence="3 14" id="KW-0436">Ligase</keyword>
<dbReference type="Gene3D" id="3.30.590.10">
    <property type="entry name" value="Glutamine synthetase/guanido kinase, catalytic domain"/>
    <property type="match status" value="1"/>
</dbReference>
<keyword evidence="9" id="KW-0479">Metal-binding</keyword>
<dbReference type="InterPro" id="IPR008147">
    <property type="entry name" value="Gln_synt_N"/>
</dbReference>
<dbReference type="GO" id="GO:0004356">
    <property type="term" value="F:glutamine synthetase activity"/>
    <property type="evidence" value="ECO:0007669"/>
    <property type="project" value="UniProtKB-EC"/>
</dbReference>
<feature type="domain" description="GS catalytic" evidence="13">
    <location>
        <begin position="107"/>
        <end position="476"/>
    </location>
</feature>
<dbReference type="Proteomes" id="UP000267250">
    <property type="component" value="Chromosome"/>
</dbReference>
<dbReference type="Pfam" id="PF03951">
    <property type="entry name" value="Gln-synt_N"/>
    <property type="match status" value="1"/>
</dbReference>
<feature type="binding site" evidence="9">
    <location>
        <position position="214"/>
    </location>
    <ligand>
        <name>Mg(2+)</name>
        <dbReference type="ChEBI" id="CHEBI:18420"/>
        <label>1</label>
    </ligand>
</feature>
<dbReference type="PANTHER" id="PTHR43407:SF1">
    <property type="entry name" value="LENGSIN"/>
    <property type="match status" value="1"/>
</dbReference>
<evidence type="ECO:0000256" key="2">
    <source>
        <dbReference type="ARBA" id="ARBA00012937"/>
    </source>
</evidence>
<feature type="binding site" evidence="8">
    <location>
        <position position="342"/>
    </location>
    <ligand>
        <name>ATP</name>
        <dbReference type="ChEBI" id="CHEBI:30616"/>
    </ligand>
</feature>
<feature type="binding site" evidence="9">
    <location>
        <position position="132"/>
    </location>
    <ligand>
        <name>Mg(2+)</name>
        <dbReference type="ChEBI" id="CHEBI:18420"/>
        <label>1</label>
    </ligand>
</feature>
<dbReference type="InterPro" id="IPR004809">
    <property type="entry name" value="Gln_synth_I"/>
</dbReference>
<dbReference type="GO" id="GO:0006542">
    <property type="term" value="P:glutamine biosynthetic process"/>
    <property type="evidence" value="ECO:0007669"/>
    <property type="project" value="InterPro"/>
</dbReference>
<dbReference type="InterPro" id="IPR008146">
    <property type="entry name" value="Gln_synth_cat_dom"/>
</dbReference>
<feature type="domain" description="GS beta-grasp" evidence="12">
    <location>
        <begin position="15"/>
        <end position="100"/>
    </location>
</feature>
<evidence type="ECO:0000256" key="7">
    <source>
        <dbReference type="PIRSR" id="PIRSR604809-1"/>
    </source>
</evidence>
<evidence type="ECO:0000313" key="15">
    <source>
        <dbReference type="Proteomes" id="UP000267250"/>
    </source>
</evidence>
<feature type="binding site" evidence="9">
    <location>
        <position position="271"/>
    </location>
    <ligand>
        <name>Mg(2+)</name>
        <dbReference type="ChEBI" id="CHEBI:18420"/>
        <label>1</label>
    </ligand>
</feature>
<dbReference type="OrthoDB" id="9807095at2"/>
<dbReference type="EC" id="6.3.1.2" evidence="2"/>
<feature type="binding site" evidence="9">
    <location>
        <position position="361"/>
    </location>
    <ligand>
        <name>Mg(2+)</name>
        <dbReference type="ChEBI" id="CHEBI:18420"/>
        <label>1</label>
    </ligand>
</feature>
<feature type="binding site" evidence="9">
    <location>
        <position position="222"/>
    </location>
    <ligand>
        <name>Mg(2+)</name>
        <dbReference type="ChEBI" id="CHEBI:18420"/>
        <label>1</label>
    </ligand>
</feature>
<dbReference type="PANTHER" id="PTHR43407">
    <property type="entry name" value="GLUTAMINE SYNTHETASE"/>
    <property type="match status" value="1"/>
</dbReference>
<dbReference type="KEGG" id="aft:BBF96_01225"/>
<evidence type="ECO:0000259" key="13">
    <source>
        <dbReference type="PROSITE" id="PS51987"/>
    </source>
</evidence>
<protein>
    <recommendedName>
        <fullName evidence="2">glutamine synthetase</fullName>
        <ecNumber evidence="2">6.3.1.2</ecNumber>
    </recommendedName>
    <alternativeName>
        <fullName evidence="6">Glutamine synthetase I alpha</fullName>
    </alternativeName>
</protein>
<dbReference type="SMART" id="SM01230">
    <property type="entry name" value="Gln-synt_C"/>
    <property type="match status" value="1"/>
</dbReference>
<accession>A0A3Q9HNL9</accession>
<evidence type="ECO:0000313" key="14">
    <source>
        <dbReference type="EMBL" id="AZR72134.1"/>
    </source>
</evidence>
<sequence length="476" mass="54329">MFKSYDELQRYCQENQIQMIDFRMIALTGEIKHLTIPVSRLSPKIFEEGIGFDGSNYGYTKVEKSDMVFIPDITSAFKDPFWDVPTLSMIGDVFAISETKEPFEHDPRYIAKKAEDYLKESGIADANMISPEFEFYVFDNIAYQYEAHDIKLKLDAENAYWRRGNELYPNLGYQNRKHGGYHAAPPLDTLHNLRSEMVIELEKAGIQVKYHHHEVGGPGQLEIELEFDTPRQMADTSLLLKYILKNVAVRNGKTLTFMPKPIFGEAGNGMHVHMYLLKDGQNIFYDPEGYEGLSEIAFYYMGGILKHAKALMGFTNPSTNSYKRLVPGYEAPVSICFATSNRSSVIRIPGYVKDPAKKRFEFRPSDATCNPYLAFAALLMAGIDGIINKIDPRKEGYGPYNINIFELSPEERAKIGALPASLDEALDCLETDHEFLTRGGVMSESFIENWIAKKREEARAVNTRPHPYEFELYYSF</sequence>
<keyword evidence="5 8" id="KW-0067">ATP-binding</keyword>
<evidence type="ECO:0000256" key="11">
    <source>
        <dbReference type="RuleBase" id="RU000384"/>
    </source>
</evidence>
<proteinExistence type="inferred from homology"/>
<dbReference type="EMBL" id="CP016379">
    <property type="protein sequence ID" value="AZR72134.1"/>
    <property type="molecule type" value="Genomic_DNA"/>
</dbReference>
<evidence type="ECO:0000256" key="10">
    <source>
        <dbReference type="PROSITE-ProRule" id="PRU01330"/>
    </source>
</evidence>
<keyword evidence="15" id="KW-1185">Reference proteome</keyword>
<dbReference type="Gene3D" id="3.10.20.70">
    <property type="entry name" value="Glutamine synthetase, N-terminal domain"/>
    <property type="match status" value="1"/>
</dbReference>
<name>A0A3Q9HNL9_9FIRM</name>
<gene>
    <name evidence="14" type="ORF">BBF96_01225</name>
</gene>
<feature type="binding site" evidence="9">
    <location>
        <position position="134"/>
    </location>
    <ligand>
        <name>Mg(2+)</name>
        <dbReference type="ChEBI" id="CHEBI:18420"/>
        <label>1</label>
    </ligand>
</feature>
<dbReference type="GO" id="GO:0005524">
    <property type="term" value="F:ATP binding"/>
    <property type="evidence" value="ECO:0007669"/>
    <property type="project" value="UniProtKB-KW"/>
</dbReference>
<evidence type="ECO:0000256" key="3">
    <source>
        <dbReference type="ARBA" id="ARBA00022598"/>
    </source>
</evidence>
<comment type="cofactor">
    <cofactor evidence="9">
        <name>Mg(2+)</name>
        <dbReference type="ChEBI" id="CHEBI:18420"/>
    </cofactor>
    <text evidence="9">Binds 2 Mg(2+) ions per subunit.</text>
</comment>
<dbReference type="Pfam" id="PF00120">
    <property type="entry name" value="Gln-synt_C"/>
    <property type="match status" value="1"/>
</dbReference>
<dbReference type="GO" id="GO:0046872">
    <property type="term" value="F:metal ion binding"/>
    <property type="evidence" value="ECO:0007669"/>
    <property type="project" value="UniProtKB-KW"/>
</dbReference>
<evidence type="ECO:0000256" key="8">
    <source>
        <dbReference type="PIRSR" id="PIRSR604809-2"/>
    </source>
</evidence>
<feature type="binding site" evidence="7">
    <location>
        <position position="324"/>
    </location>
    <ligand>
        <name>L-glutamate</name>
        <dbReference type="ChEBI" id="CHEBI:29985"/>
    </ligand>
</feature>
<evidence type="ECO:0000256" key="6">
    <source>
        <dbReference type="ARBA" id="ARBA00030136"/>
    </source>
</evidence>
<feature type="binding site" evidence="7">
    <location>
        <position position="330"/>
    </location>
    <ligand>
        <name>L-glutamate</name>
        <dbReference type="ChEBI" id="CHEBI:29985"/>
    </ligand>
</feature>
<dbReference type="InterPro" id="IPR014746">
    <property type="entry name" value="Gln_synth/guanido_kin_cat_dom"/>
</dbReference>
<dbReference type="SUPFAM" id="SSF55931">
    <property type="entry name" value="Glutamine synthetase/guanido kinase"/>
    <property type="match status" value="1"/>
</dbReference>
<dbReference type="RefSeq" id="WP_127015462.1">
    <property type="nucleotide sequence ID" value="NZ_CP016379.1"/>
</dbReference>
<comment type="similarity">
    <text evidence="1 10 11">Belongs to the glutamine synthetase family.</text>
</comment>
<evidence type="ECO:0000256" key="1">
    <source>
        <dbReference type="ARBA" id="ARBA00009897"/>
    </source>
</evidence>
<evidence type="ECO:0000256" key="4">
    <source>
        <dbReference type="ARBA" id="ARBA00022741"/>
    </source>
</evidence>
<keyword evidence="4 8" id="KW-0547">Nucleotide-binding</keyword>
<dbReference type="NCBIfam" id="TIGR00653">
    <property type="entry name" value="GlnA"/>
    <property type="match status" value="1"/>
</dbReference>
<evidence type="ECO:0000256" key="9">
    <source>
        <dbReference type="PIRSR" id="PIRSR604809-3"/>
    </source>
</evidence>
<dbReference type="SUPFAM" id="SSF54368">
    <property type="entry name" value="Glutamine synthetase, N-terminal domain"/>
    <property type="match status" value="1"/>
</dbReference>
<dbReference type="PROSITE" id="PS51986">
    <property type="entry name" value="GS_BETA_GRASP"/>
    <property type="match status" value="1"/>
</dbReference>
<evidence type="ECO:0000259" key="12">
    <source>
        <dbReference type="PROSITE" id="PS51986"/>
    </source>
</evidence>
<reference evidence="14 15" key="1">
    <citation type="submission" date="2016-07" db="EMBL/GenBank/DDBJ databases">
        <title>Genome and transcriptome analysis of iron-reducing fermentative bacteria Anoxybacter fermentans.</title>
        <authorList>
            <person name="Zeng X."/>
            <person name="Shao Z."/>
        </authorList>
    </citation>
    <scope>NUCLEOTIDE SEQUENCE [LARGE SCALE GENOMIC DNA]</scope>
    <source>
        <strain evidence="14 15">DY22613</strain>
    </source>
</reference>
<keyword evidence="9" id="KW-0460">Magnesium</keyword>
<dbReference type="GO" id="GO:0019740">
    <property type="term" value="P:nitrogen utilization"/>
    <property type="evidence" value="ECO:0007669"/>
    <property type="project" value="TreeGrafter"/>
</dbReference>
<dbReference type="GO" id="GO:0005737">
    <property type="term" value="C:cytoplasm"/>
    <property type="evidence" value="ECO:0007669"/>
    <property type="project" value="TreeGrafter"/>
</dbReference>
<dbReference type="AlphaFoldDB" id="A0A3Q9HNL9"/>
<dbReference type="InterPro" id="IPR036651">
    <property type="entry name" value="Gln_synt_N_sf"/>
</dbReference>
<organism evidence="14 15">
    <name type="scientific">Anoxybacter fermentans</name>
    <dbReference type="NCBI Taxonomy" id="1323375"/>
    <lineage>
        <taxon>Bacteria</taxon>
        <taxon>Bacillati</taxon>
        <taxon>Bacillota</taxon>
        <taxon>Clostridia</taxon>
        <taxon>Halanaerobiales</taxon>
        <taxon>Anoxybacter</taxon>
    </lineage>
</organism>
<feature type="binding site" evidence="7">
    <location>
        <position position="342"/>
    </location>
    <ligand>
        <name>L-glutamate</name>
        <dbReference type="ChEBI" id="CHEBI:29985"/>
    </ligand>
</feature>
<feature type="binding site" evidence="7">
    <location>
        <position position="363"/>
    </location>
    <ligand>
        <name>L-glutamate</name>
        <dbReference type="ChEBI" id="CHEBI:29985"/>
    </ligand>
</feature>
<evidence type="ECO:0000256" key="5">
    <source>
        <dbReference type="ARBA" id="ARBA00022840"/>
    </source>
</evidence>
<dbReference type="PROSITE" id="PS51987">
    <property type="entry name" value="GS_CATALYTIC"/>
    <property type="match status" value="1"/>
</dbReference>